<dbReference type="AlphaFoldDB" id="A0AAW2M0Q4"/>
<sequence length="179" mass="20465">MEDAQTAKKESHGKKKKGKRRRKKPPPRNPDGVEGQEVPFPAKSERSVHPANRAYYPSPYDCRREKPIGSTQIVKDGPHHPKSDKVCHFHNDYGHTTEECRHLKNQIERLIQNGYLQDYVCWEKARGTGPYQKWEDDKAKEAKAPSPNSFPKESSKHASSSRAETNDPPRRGVIRMIVG</sequence>
<name>A0AAW2M0Q4_SESRA</name>
<feature type="compositionally biased region" description="Polar residues" evidence="1">
    <location>
        <begin position="146"/>
        <end position="163"/>
    </location>
</feature>
<dbReference type="EMBL" id="JACGWJ010000023">
    <property type="protein sequence ID" value="KAL0325099.1"/>
    <property type="molecule type" value="Genomic_DNA"/>
</dbReference>
<feature type="region of interest" description="Disordered" evidence="1">
    <location>
        <begin position="131"/>
        <end position="179"/>
    </location>
</feature>
<feature type="region of interest" description="Disordered" evidence="1">
    <location>
        <begin position="1"/>
        <end position="85"/>
    </location>
</feature>
<reference evidence="2" key="2">
    <citation type="journal article" date="2024" name="Plant">
        <title>Genomic evolution and insights into agronomic trait innovations of Sesamum species.</title>
        <authorList>
            <person name="Miao H."/>
            <person name="Wang L."/>
            <person name="Qu L."/>
            <person name="Liu H."/>
            <person name="Sun Y."/>
            <person name="Le M."/>
            <person name="Wang Q."/>
            <person name="Wei S."/>
            <person name="Zheng Y."/>
            <person name="Lin W."/>
            <person name="Duan Y."/>
            <person name="Cao H."/>
            <person name="Xiong S."/>
            <person name="Wang X."/>
            <person name="Wei L."/>
            <person name="Li C."/>
            <person name="Ma Q."/>
            <person name="Ju M."/>
            <person name="Zhao R."/>
            <person name="Li G."/>
            <person name="Mu C."/>
            <person name="Tian Q."/>
            <person name="Mei H."/>
            <person name="Zhang T."/>
            <person name="Gao T."/>
            <person name="Zhang H."/>
        </authorList>
    </citation>
    <scope>NUCLEOTIDE SEQUENCE</scope>
    <source>
        <strain evidence="2">G02</strain>
    </source>
</reference>
<feature type="compositionally biased region" description="Basic and acidic residues" evidence="1">
    <location>
        <begin position="1"/>
        <end position="10"/>
    </location>
</feature>
<feature type="compositionally biased region" description="Basic and acidic residues" evidence="1">
    <location>
        <begin position="76"/>
        <end position="85"/>
    </location>
</feature>
<feature type="compositionally biased region" description="Basic and acidic residues" evidence="1">
    <location>
        <begin position="133"/>
        <end position="143"/>
    </location>
</feature>
<comment type="caution">
    <text evidence="2">The sequence shown here is derived from an EMBL/GenBank/DDBJ whole genome shotgun (WGS) entry which is preliminary data.</text>
</comment>
<feature type="compositionally biased region" description="Basic residues" evidence="1">
    <location>
        <begin position="11"/>
        <end position="26"/>
    </location>
</feature>
<reference evidence="2" key="1">
    <citation type="submission" date="2020-06" db="EMBL/GenBank/DDBJ databases">
        <authorList>
            <person name="Li T."/>
            <person name="Hu X."/>
            <person name="Zhang T."/>
            <person name="Song X."/>
            <person name="Zhang H."/>
            <person name="Dai N."/>
            <person name="Sheng W."/>
            <person name="Hou X."/>
            <person name="Wei L."/>
        </authorList>
    </citation>
    <scope>NUCLEOTIDE SEQUENCE</scope>
    <source>
        <strain evidence="2">G02</strain>
        <tissue evidence="2">Leaf</tissue>
    </source>
</reference>
<protein>
    <submittedName>
        <fullName evidence="2">Uncharacterized protein</fullName>
    </submittedName>
</protein>
<gene>
    <name evidence="2" type="ORF">Sradi_5079200</name>
</gene>
<evidence type="ECO:0000256" key="1">
    <source>
        <dbReference type="SAM" id="MobiDB-lite"/>
    </source>
</evidence>
<accession>A0AAW2M0Q4</accession>
<proteinExistence type="predicted"/>
<evidence type="ECO:0000313" key="2">
    <source>
        <dbReference type="EMBL" id="KAL0325099.1"/>
    </source>
</evidence>
<organism evidence="2">
    <name type="scientific">Sesamum radiatum</name>
    <name type="common">Black benniseed</name>
    <dbReference type="NCBI Taxonomy" id="300843"/>
    <lineage>
        <taxon>Eukaryota</taxon>
        <taxon>Viridiplantae</taxon>
        <taxon>Streptophyta</taxon>
        <taxon>Embryophyta</taxon>
        <taxon>Tracheophyta</taxon>
        <taxon>Spermatophyta</taxon>
        <taxon>Magnoliopsida</taxon>
        <taxon>eudicotyledons</taxon>
        <taxon>Gunneridae</taxon>
        <taxon>Pentapetalae</taxon>
        <taxon>asterids</taxon>
        <taxon>lamiids</taxon>
        <taxon>Lamiales</taxon>
        <taxon>Pedaliaceae</taxon>
        <taxon>Sesamum</taxon>
    </lineage>
</organism>